<dbReference type="GO" id="GO:0009245">
    <property type="term" value="P:lipid A biosynthetic process"/>
    <property type="evidence" value="ECO:0007669"/>
    <property type="project" value="TreeGrafter"/>
</dbReference>
<dbReference type="GO" id="GO:0008758">
    <property type="term" value="F:UDP-2,3-diacylglucosamine hydrolase activity"/>
    <property type="evidence" value="ECO:0007669"/>
    <property type="project" value="TreeGrafter"/>
</dbReference>
<dbReference type="Pfam" id="PF00149">
    <property type="entry name" value="Metallophos"/>
    <property type="match status" value="1"/>
</dbReference>
<evidence type="ECO:0000259" key="6">
    <source>
        <dbReference type="Pfam" id="PF00149"/>
    </source>
</evidence>
<keyword evidence="4" id="KW-0472">Membrane</keyword>
<keyword evidence="2" id="KW-0997">Cell inner membrane</keyword>
<dbReference type="PANTHER" id="PTHR34990:SF2">
    <property type="entry name" value="BLL8164 PROTEIN"/>
    <property type="match status" value="1"/>
</dbReference>
<dbReference type="GO" id="GO:0046872">
    <property type="term" value="F:metal ion binding"/>
    <property type="evidence" value="ECO:0007669"/>
    <property type="project" value="UniProtKB-KW"/>
</dbReference>
<dbReference type="CDD" id="cd07398">
    <property type="entry name" value="MPP_YbbF-LpxH"/>
    <property type="match status" value="1"/>
</dbReference>
<evidence type="ECO:0000256" key="4">
    <source>
        <dbReference type="ARBA" id="ARBA00023136"/>
    </source>
</evidence>
<keyword evidence="1" id="KW-1003">Cell membrane</keyword>
<dbReference type="InterPro" id="IPR029052">
    <property type="entry name" value="Metallo-depent_PP-like"/>
</dbReference>
<name>A0A345UNP7_9BACT</name>
<protein>
    <submittedName>
        <fullName evidence="7">UDP-2,3-diacylglucosamine pyrophosphatase LpxH</fullName>
    </submittedName>
</protein>
<evidence type="ECO:0000313" key="7">
    <source>
        <dbReference type="EMBL" id="AXJ02099.1"/>
    </source>
</evidence>
<sequence>MAEKRPLDLLVISDVHLGTYGCHAEELNSYLKTVKPAILVLNGDILDMWQFRKYYFPKSHLKVLKRIISMMSQGTQVYYLTGNHDENLRRFTNFETGNFHLVDKLLLRLDGKTAWFFHGDVFDVTMKHSKWLAKLGGFGYDLLTMINRFVNFISTSLGYSKISLSKRIKDGVKSAVRFVDDFEKTATDLAIDNRYDYVVCGHIHRPAIKTVESSKGKVTYLNSGDWIENLTALEYHEGEWSMYRYDEAAFSHGPEEEPDSAEAELVMNGIPAISFGDMVLEELTAGQMIRRVADAQPFTANGKYHV</sequence>
<dbReference type="InterPro" id="IPR004843">
    <property type="entry name" value="Calcineurin-like_PHP"/>
</dbReference>
<dbReference type="Gene3D" id="3.60.21.10">
    <property type="match status" value="1"/>
</dbReference>
<dbReference type="Proteomes" id="UP000254808">
    <property type="component" value="Chromosome"/>
</dbReference>
<proteinExistence type="predicted"/>
<dbReference type="EMBL" id="CP027806">
    <property type="protein sequence ID" value="AXJ02099.1"/>
    <property type="molecule type" value="Genomic_DNA"/>
</dbReference>
<dbReference type="InterPro" id="IPR043461">
    <property type="entry name" value="LpxH-like"/>
</dbReference>
<keyword evidence="5" id="KW-0464">Manganese</keyword>
<dbReference type="KEGG" id="cprv:CYPRO_2861"/>
<dbReference type="RefSeq" id="WP_114985228.1">
    <property type="nucleotide sequence ID" value="NZ_CP027806.1"/>
</dbReference>
<evidence type="ECO:0000256" key="2">
    <source>
        <dbReference type="ARBA" id="ARBA00022519"/>
    </source>
</evidence>
<evidence type="ECO:0000256" key="3">
    <source>
        <dbReference type="ARBA" id="ARBA00022723"/>
    </source>
</evidence>
<gene>
    <name evidence="7" type="ORF">CYPRO_2861</name>
</gene>
<dbReference type="PANTHER" id="PTHR34990">
    <property type="entry name" value="UDP-2,3-DIACYLGLUCOSAMINE HYDROLASE-RELATED"/>
    <property type="match status" value="1"/>
</dbReference>
<accession>A0A345UNP7</accession>
<keyword evidence="3" id="KW-0479">Metal-binding</keyword>
<dbReference type="GO" id="GO:0016020">
    <property type="term" value="C:membrane"/>
    <property type="evidence" value="ECO:0007669"/>
    <property type="project" value="GOC"/>
</dbReference>
<evidence type="ECO:0000256" key="1">
    <source>
        <dbReference type="ARBA" id="ARBA00022475"/>
    </source>
</evidence>
<reference evidence="7 8" key="1">
    <citation type="submission" date="2018-03" db="EMBL/GenBank/DDBJ databases">
        <title>Phenotypic and genomic properties of Cyclonatronum proteinivorum gen. nov., sp. nov., a haloalkaliphilic bacteroidete from soda lakes possessing Na+-translocating rhodopsin.</title>
        <authorList>
            <person name="Toshchakov S.V."/>
            <person name="Korzhenkov A."/>
            <person name="Samarov N.I."/>
            <person name="Kublanov I.V."/>
            <person name="Muntyan M.S."/>
            <person name="Sorokin D.Y."/>
        </authorList>
    </citation>
    <scope>NUCLEOTIDE SEQUENCE [LARGE SCALE GENOMIC DNA]</scope>
    <source>
        <strain evidence="7 8">Omega</strain>
    </source>
</reference>
<dbReference type="AlphaFoldDB" id="A0A345UNP7"/>
<dbReference type="SUPFAM" id="SSF56300">
    <property type="entry name" value="Metallo-dependent phosphatases"/>
    <property type="match status" value="1"/>
</dbReference>
<feature type="domain" description="Calcineurin-like phosphoesterase" evidence="6">
    <location>
        <begin position="9"/>
        <end position="206"/>
    </location>
</feature>
<dbReference type="OrthoDB" id="9802481at2"/>
<evidence type="ECO:0000313" key="8">
    <source>
        <dbReference type="Proteomes" id="UP000254808"/>
    </source>
</evidence>
<keyword evidence="8" id="KW-1185">Reference proteome</keyword>
<evidence type="ECO:0000256" key="5">
    <source>
        <dbReference type="ARBA" id="ARBA00023211"/>
    </source>
</evidence>
<organism evidence="7 8">
    <name type="scientific">Cyclonatronum proteinivorum</name>
    <dbReference type="NCBI Taxonomy" id="1457365"/>
    <lineage>
        <taxon>Bacteria</taxon>
        <taxon>Pseudomonadati</taxon>
        <taxon>Balneolota</taxon>
        <taxon>Balneolia</taxon>
        <taxon>Balneolales</taxon>
        <taxon>Cyclonatronaceae</taxon>
        <taxon>Cyclonatronum</taxon>
    </lineage>
</organism>